<reference evidence="2 3" key="1">
    <citation type="submission" date="2009-04" db="EMBL/GenBank/DDBJ databases">
        <authorList>
            <person name="Qin X."/>
            <person name="Bachman B."/>
            <person name="Battles P."/>
            <person name="Bell A."/>
            <person name="Bess C."/>
            <person name="Bickham C."/>
            <person name="Chaboub L."/>
            <person name="Chen D."/>
            <person name="Coyle M."/>
            <person name="Deiros D.R."/>
            <person name="Dinh H."/>
            <person name="Forbes L."/>
            <person name="Fowler G."/>
            <person name="Francisco L."/>
            <person name="Fu Q."/>
            <person name="Gubbala S."/>
            <person name="Hale W."/>
            <person name="Han Y."/>
            <person name="Hemphill L."/>
            <person name="Highlander S.K."/>
            <person name="Hirani K."/>
            <person name="Hogues M."/>
            <person name="Jackson L."/>
            <person name="Jakkamsetti A."/>
            <person name="Javaid M."/>
            <person name="Jiang H."/>
            <person name="Korchina V."/>
            <person name="Kovar C."/>
            <person name="Lara F."/>
            <person name="Lee S."/>
            <person name="Mata R."/>
            <person name="Mathew T."/>
            <person name="Moen C."/>
            <person name="Morales K."/>
            <person name="Munidasa M."/>
            <person name="Nazareth L."/>
            <person name="Ngo R."/>
            <person name="Nguyen L."/>
            <person name="Okwuonu G."/>
            <person name="Ongeri F."/>
            <person name="Patil S."/>
            <person name="Petrosino J."/>
            <person name="Pham C."/>
            <person name="Pham P."/>
            <person name="Pu L.-L."/>
            <person name="Puazo M."/>
            <person name="Raj R."/>
            <person name="Reid J."/>
            <person name="Rouhana J."/>
            <person name="Saada N."/>
            <person name="Shang Y."/>
            <person name="Simmons D."/>
            <person name="Thornton R."/>
            <person name="Warren J."/>
            <person name="Weissenberger G."/>
            <person name="Zhang J."/>
            <person name="Zhang L."/>
            <person name="Zhou C."/>
            <person name="Zhu D."/>
            <person name="Muzny D."/>
            <person name="Worley K."/>
            <person name="Gibbs R."/>
        </authorList>
    </citation>
    <scope>NUCLEOTIDE SEQUENCE [LARGE SCALE GENOMIC DNA]</scope>
    <source>
        <strain evidence="2 3">ATCC 19254</strain>
    </source>
</reference>
<dbReference type="RefSeq" id="WP_002814918.1">
    <property type="nucleotide sequence ID" value="NZ_GG693383.1"/>
</dbReference>
<name>C2KJC6_LEUMC</name>
<protein>
    <submittedName>
        <fullName evidence="2">Uncharacterized protein</fullName>
    </submittedName>
</protein>
<proteinExistence type="predicted"/>
<sequence>MTPSLKSNHKGMVYVDENSLNNQLQSYVQLRELHTYTEQQLNKITKNFDEKLSHYVKSEDLNAKFIELFKDKRDSFRFWIPVVLSTLISLVSLLIAYLASHK</sequence>
<evidence type="ECO:0000313" key="3">
    <source>
        <dbReference type="Proteomes" id="UP000004283"/>
    </source>
</evidence>
<accession>C2KJC6</accession>
<gene>
    <name evidence="2" type="ORF">HMPREF0555_0742</name>
</gene>
<evidence type="ECO:0000256" key="1">
    <source>
        <dbReference type="SAM" id="Phobius"/>
    </source>
</evidence>
<comment type="caution">
    <text evidence="2">The sequence shown here is derived from an EMBL/GenBank/DDBJ whole genome shotgun (WGS) entry which is preliminary data.</text>
</comment>
<evidence type="ECO:0000313" key="2">
    <source>
        <dbReference type="EMBL" id="EEJ42663.1"/>
    </source>
</evidence>
<dbReference type="HOGENOM" id="CLU_2273903_0_0_9"/>
<keyword evidence="1" id="KW-0472">Membrane</keyword>
<feature type="transmembrane region" description="Helical" evidence="1">
    <location>
        <begin position="78"/>
        <end position="99"/>
    </location>
</feature>
<dbReference type="AlphaFoldDB" id="C2KJC6"/>
<keyword evidence="1" id="KW-1133">Transmembrane helix</keyword>
<dbReference type="EMBL" id="ACKV01000035">
    <property type="protein sequence ID" value="EEJ42663.1"/>
    <property type="molecule type" value="Genomic_DNA"/>
</dbReference>
<keyword evidence="1" id="KW-0812">Transmembrane</keyword>
<organism evidence="2 3">
    <name type="scientific">Leuconostoc mesenteroides subsp. cremoris ATCC 19254</name>
    <dbReference type="NCBI Taxonomy" id="586220"/>
    <lineage>
        <taxon>Bacteria</taxon>
        <taxon>Bacillati</taxon>
        <taxon>Bacillota</taxon>
        <taxon>Bacilli</taxon>
        <taxon>Lactobacillales</taxon>
        <taxon>Lactobacillaceae</taxon>
        <taxon>Leuconostoc</taxon>
    </lineage>
</organism>
<dbReference type="Proteomes" id="UP000004283">
    <property type="component" value="Unassembled WGS sequence"/>
</dbReference>